<comment type="caution">
    <text evidence="7">The sequence shown here is derived from an EMBL/GenBank/DDBJ whole genome shotgun (WGS) entry which is preliminary data.</text>
</comment>
<dbReference type="GO" id="GO:0030313">
    <property type="term" value="C:cell envelope"/>
    <property type="evidence" value="ECO:0007669"/>
    <property type="project" value="UniProtKB-SubCell"/>
</dbReference>
<dbReference type="InterPro" id="IPR051263">
    <property type="entry name" value="C-type_cytochrome_biogenesis"/>
</dbReference>
<evidence type="ECO:0000256" key="4">
    <source>
        <dbReference type="ARBA" id="ARBA00022803"/>
    </source>
</evidence>
<keyword evidence="4" id="KW-0802">TPR repeat</keyword>
<accession>A0A3E0WU71</accession>
<protein>
    <submittedName>
        <fullName evidence="7">C-type cytochrome biogenesis protein CcmI</fullName>
    </submittedName>
</protein>
<sequence length="288" mass="31847">MTTVFWLLILSMTLLAMAIVLRPLWLVDRPRHTSTDSNVLVLRSRLRELRAEYRRGELSRPEYLGAQAELEQELLQLCRGRGGVSGKRRKHRWSIIPIASMVPLLAFPLYLGLGGGHVAAVEGRLGTPAIPRVGVADEGPDIEARKAQIRANLAHMEREVVEDPTRADRWLLLANAYIMLNKHALAAEALGEVRRLRGDGADLLIAQAQQLFHVGGEQHLYQASLLLARALELEPEHAGGLWLAGRVAVELGSMDKAHDYWSRLVPLLPPDNPLRAQIQALSASAPPT</sequence>
<dbReference type="InterPro" id="IPR056413">
    <property type="entry name" value="TPR_CcmH_CycH"/>
</dbReference>
<evidence type="ECO:0000256" key="1">
    <source>
        <dbReference type="ARBA" id="ARBA00004196"/>
    </source>
</evidence>
<dbReference type="PANTHER" id="PTHR47870:SF4">
    <property type="entry name" value="CYTOCHROME C-TYPE BIOGENESIS PROTEIN CYCH"/>
    <property type="match status" value="1"/>
</dbReference>
<dbReference type="Gene3D" id="1.25.40.10">
    <property type="entry name" value="Tetratricopeptide repeat domain"/>
    <property type="match status" value="1"/>
</dbReference>
<dbReference type="OrthoDB" id="9776053at2"/>
<dbReference type="GO" id="GO:0005886">
    <property type="term" value="C:plasma membrane"/>
    <property type="evidence" value="ECO:0007669"/>
    <property type="project" value="TreeGrafter"/>
</dbReference>
<organism evidence="7 8">
    <name type="scientific">Alkalilimnicola ehrlichii</name>
    <dbReference type="NCBI Taxonomy" id="351052"/>
    <lineage>
        <taxon>Bacteria</taxon>
        <taxon>Pseudomonadati</taxon>
        <taxon>Pseudomonadota</taxon>
        <taxon>Gammaproteobacteria</taxon>
        <taxon>Chromatiales</taxon>
        <taxon>Ectothiorhodospiraceae</taxon>
        <taxon>Alkalilimnicola</taxon>
    </lineage>
</organism>
<dbReference type="Pfam" id="PF23914">
    <property type="entry name" value="TPR_CcmH_CycH"/>
    <property type="match status" value="1"/>
</dbReference>
<dbReference type="RefSeq" id="WP_116302498.1">
    <property type="nucleotide sequence ID" value="NZ_NFZV01000011.1"/>
</dbReference>
<dbReference type="SUPFAM" id="SSF48452">
    <property type="entry name" value="TPR-like"/>
    <property type="match status" value="1"/>
</dbReference>
<keyword evidence="2" id="KW-0677">Repeat</keyword>
<keyword evidence="3" id="KW-0201">Cytochrome c-type biogenesis</keyword>
<evidence type="ECO:0000256" key="3">
    <source>
        <dbReference type="ARBA" id="ARBA00022748"/>
    </source>
</evidence>
<dbReference type="NCBIfam" id="TIGR03142">
    <property type="entry name" value="cytochro_ccmI"/>
    <property type="match status" value="1"/>
</dbReference>
<evidence type="ECO:0000313" key="7">
    <source>
        <dbReference type="EMBL" id="RFA35733.1"/>
    </source>
</evidence>
<dbReference type="AlphaFoldDB" id="A0A3E0WU71"/>
<dbReference type="Proteomes" id="UP000256763">
    <property type="component" value="Unassembled WGS sequence"/>
</dbReference>
<name>A0A3E0WU71_9GAMM</name>
<gene>
    <name evidence="7" type="ORF">CAL65_12455</name>
</gene>
<keyword evidence="5" id="KW-0812">Transmembrane</keyword>
<dbReference type="GO" id="GO:0017004">
    <property type="term" value="P:cytochrome complex assembly"/>
    <property type="evidence" value="ECO:0007669"/>
    <property type="project" value="UniProtKB-KW"/>
</dbReference>
<dbReference type="InterPro" id="IPR011990">
    <property type="entry name" value="TPR-like_helical_dom_sf"/>
</dbReference>
<evidence type="ECO:0000313" key="8">
    <source>
        <dbReference type="Proteomes" id="UP000256763"/>
    </source>
</evidence>
<keyword evidence="5" id="KW-0472">Membrane</keyword>
<proteinExistence type="predicted"/>
<comment type="subcellular location">
    <subcellularLocation>
        <location evidence="1">Cell envelope</location>
    </subcellularLocation>
</comment>
<feature type="transmembrane region" description="Helical" evidence="5">
    <location>
        <begin position="95"/>
        <end position="113"/>
    </location>
</feature>
<reference evidence="8" key="1">
    <citation type="submission" date="2017-05" db="EMBL/GenBank/DDBJ databases">
        <authorList>
            <person name="Sharma S."/>
            <person name="Sidhu C."/>
            <person name="Pinnaka A.K."/>
        </authorList>
    </citation>
    <scope>NUCLEOTIDE SEQUENCE [LARGE SCALE GENOMIC DNA]</scope>
    <source>
        <strain evidence="8">AK93</strain>
    </source>
</reference>
<keyword evidence="5" id="KW-1133">Transmembrane helix</keyword>
<dbReference type="EMBL" id="NFZW01000011">
    <property type="protein sequence ID" value="RFA35733.1"/>
    <property type="molecule type" value="Genomic_DNA"/>
</dbReference>
<keyword evidence="8" id="KW-1185">Reference proteome</keyword>
<evidence type="ECO:0000259" key="6">
    <source>
        <dbReference type="Pfam" id="PF23914"/>
    </source>
</evidence>
<dbReference type="PANTHER" id="PTHR47870">
    <property type="entry name" value="CYTOCHROME C-TYPE BIOGENESIS PROTEIN CCMH"/>
    <property type="match status" value="1"/>
</dbReference>
<evidence type="ECO:0000256" key="2">
    <source>
        <dbReference type="ARBA" id="ARBA00022737"/>
    </source>
</evidence>
<dbReference type="InterPro" id="IPR017560">
    <property type="entry name" value="Cyt_c_biogenesis_CcmI"/>
</dbReference>
<feature type="transmembrane region" description="Helical" evidence="5">
    <location>
        <begin position="6"/>
        <end position="25"/>
    </location>
</feature>
<evidence type="ECO:0000256" key="5">
    <source>
        <dbReference type="SAM" id="Phobius"/>
    </source>
</evidence>
<feature type="domain" description="Cytochrome c-type biogenesis protein H TPR" evidence="6">
    <location>
        <begin position="160"/>
        <end position="273"/>
    </location>
</feature>